<dbReference type="Pfam" id="PF01370">
    <property type="entry name" value="Epimerase"/>
    <property type="match status" value="1"/>
</dbReference>
<dbReference type="SUPFAM" id="SSF51735">
    <property type="entry name" value="NAD(P)-binding Rossmann-fold domains"/>
    <property type="match status" value="1"/>
</dbReference>
<dbReference type="PRINTS" id="PR01713">
    <property type="entry name" value="NUCEPIMERASE"/>
</dbReference>
<dbReference type="InterPro" id="IPR001509">
    <property type="entry name" value="Epimerase_deHydtase"/>
</dbReference>
<comment type="similarity">
    <text evidence="2">Belongs to the NAD(P)-dependent epimerase/dehydratase family.</text>
</comment>
<evidence type="ECO:0000256" key="2">
    <source>
        <dbReference type="ARBA" id="ARBA00007637"/>
    </source>
</evidence>
<reference evidence="5" key="1">
    <citation type="submission" date="2021-05" db="EMBL/GenBank/DDBJ databases">
        <title>Genome of Sphingobium sp. strain.</title>
        <authorList>
            <person name="Fan R."/>
        </authorList>
    </citation>
    <scope>NUCLEOTIDE SEQUENCE</scope>
    <source>
        <strain evidence="5">H33</strain>
    </source>
</reference>
<sequence>MRTLVTGGAGFIGSHLVDALLGEGHEVRVLDSLEPQVHGPSRQVPAYLNRSAELVIGDIRDREIVAKALEGVEAVFHHAAAVGVGQSMYEMERYVSANSLGTAIVLEEIVKRRADIRKIVVASSMSIYGEGAYRDADGQTLAPKHRPLAQMERHAWEVEDAQGRPLTAIPTPESKPADPTSIYAITKLDHEYLFLVTGAAYNIPAVALRYFNTYGPRQALSNPYTGLLAIVCSQLLNHNRPLIFEDGLQRRDFVHVSDIARANILALKSDIANGRAYNVGTGQAATVLEVIKLISDQLGASEAPEIVNRYRAGDIRHCFADISRISADLGFAPKMSLADGIADLMRWIRSQHSTDSVRVAIEGLKEHVLIH</sequence>
<organism evidence="5 6">
    <name type="scientific">Sphingobium nicotianae</name>
    <dbReference type="NCBI Taxonomy" id="2782607"/>
    <lineage>
        <taxon>Bacteria</taxon>
        <taxon>Pseudomonadati</taxon>
        <taxon>Pseudomonadota</taxon>
        <taxon>Alphaproteobacteria</taxon>
        <taxon>Sphingomonadales</taxon>
        <taxon>Sphingomonadaceae</taxon>
        <taxon>Sphingobium</taxon>
    </lineage>
</organism>
<feature type="domain" description="NAD(P)-binding" evidence="4">
    <location>
        <begin position="168"/>
        <end position="343"/>
    </location>
</feature>
<accession>A0A9X1DFM6</accession>
<comment type="caution">
    <text evidence="5">The sequence shown here is derived from an EMBL/GenBank/DDBJ whole genome shotgun (WGS) entry which is preliminary data.</text>
</comment>
<dbReference type="PANTHER" id="PTHR43000">
    <property type="entry name" value="DTDP-D-GLUCOSE 4,6-DEHYDRATASE-RELATED"/>
    <property type="match status" value="1"/>
</dbReference>
<evidence type="ECO:0000313" key="6">
    <source>
        <dbReference type="Proteomes" id="UP001138757"/>
    </source>
</evidence>
<dbReference type="InterPro" id="IPR036291">
    <property type="entry name" value="NAD(P)-bd_dom_sf"/>
</dbReference>
<dbReference type="AlphaFoldDB" id="A0A9X1DFM6"/>
<dbReference type="RefSeq" id="WP_214625347.1">
    <property type="nucleotide sequence ID" value="NZ_JAHGAW010000014.1"/>
</dbReference>
<feature type="domain" description="NAD-dependent epimerase/dehydratase" evidence="3">
    <location>
        <begin position="4"/>
        <end position="136"/>
    </location>
</feature>
<evidence type="ECO:0000259" key="4">
    <source>
        <dbReference type="Pfam" id="PF16363"/>
    </source>
</evidence>
<dbReference type="Gene3D" id="3.40.50.720">
    <property type="entry name" value="NAD(P)-binding Rossmann-like Domain"/>
    <property type="match status" value="1"/>
</dbReference>
<dbReference type="EMBL" id="JAHGAW010000014">
    <property type="protein sequence ID" value="MBT2189095.1"/>
    <property type="molecule type" value="Genomic_DNA"/>
</dbReference>
<gene>
    <name evidence="5" type="ORF">KK488_19275</name>
</gene>
<evidence type="ECO:0000313" key="5">
    <source>
        <dbReference type="EMBL" id="MBT2189095.1"/>
    </source>
</evidence>
<evidence type="ECO:0000256" key="1">
    <source>
        <dbReference type="ARBA" id="ARBA00005125"/>
    </source>
</evidence>
<keyword evidence="6" id="KW-1185">Reference proteome</keyword>
<dbReference type="InterPro" id="IPR016040">
    <property type="entry name" value="NAD(P)-bd_dom"/>
</dbReference>
<proteinExistence type="inferred from homology"/>
<protein>
    <submittedName>
        <fullName evidence="5">NAD-dependent epimerase/dehydratase family protein</fullName>
    </submittedName>
</protein>
<comment type="pathway">
    <text evidence="1">Bacterial outer membrane biogenesis; LPS O-antigen biosynthesis.</text>
</comment>
<evidence type="ECO:0000259" key="3">
    <source>
        <dbReference type="Pfam" id="PF01370"/>
    </source>
</evidence>
<name>A0A9X1DFM6_9SPHN</name>
<dbReference type="Pfam" id="PF16363">
    <property type="entry name" value="GDP_Man_Dehyd"/>
    <property type="match status" value="1"/>
</dbReference>
<dbReference type="Proteomes" id="UP001138757">
    <property type="component" value="Unassembled WGS sequence"/>
</dbReference>